<name>A0AAF0AFV9_9CAUD</name>
<dbReference type="EMBL" id="OP882271">
    <property type="protein sequence ID" value="WAX22362.1"/>
    <property type="molecule type" value="Genomic_DNA"/>
</dbReference>
<proteinExistence type="predicted"/>
<evidence type="ECO:0000313" key="2">
    <source>
        <dbReference type="Proteomes" id="UP001211688"/>
    </source>
</evidence>
<dbReference type="Proteomes" id="UP001211688">
    <property type="component" value="Segment"/>
</dbReference>
<dbReference type="KEGG" id="vg:79412919"/>
<evidence type="ECO:0000313" key="1">
    <source>
        <dbReference type="EMBL" id="WAX22362.1"/>
    </source>
</evidence>
<accession>A0AAF0AFV9</accession>
<dbReference type="GeneID" id="79412919"/>
<protein>
    <submittedName>
        <fullName evidence="1">Uncharacterized protein</fullName>
    </submittedName>
</protein>
<sequence>MAISQDGFVLMTADGRYIAASPMPVDGYTKDDFRIVSNLQDARVFFDSTLVFKVNELTGQKLAQVTAHELTTVVLGSGVSDAMA</sequence>
<organism evidence="1 2">
    <name type="scientific">Pseudomonas phage MiCath</name>
    <dbReference type="NCBI Taxonomy" id="3003729"/>
    <lineage>
        <taxon>Viruses</taxon>
        <taxon>Duplodnaviria</taxon>
        <taxon>Heunggongvirae</taxon>
        <taxon>Uroviricota</taxon>
        <taxon>Caudoviricetes</taxon>
        <taxon>Queuovirinae</taxon>
        <taxon>Micathvirus</taxon>
        <taxon>Micathvirus micath</taxon>
    </lineage>
</organism>
<keyword evidence="2" id="KW-1185">Reference proteome</keyword>
<dbReference type="RefSeq" id="YP_010719779.1">
    <property type="nucleotide sequence ID" value="NC_072502.1"/>
</dbReference>
<reference evidence="1" key="1">
    <citation type="submission" date="2022-11" db="EMBL/GenBank/DDBJ databases">
        <authorList>
            <person name="Jaryenneh J.D."/>
            <person name="Schoeniger J.S."/>
            <person name="Mageeney C.M."/>
        </authorList>
    </citation>
    <scope>NUCLEOTIDE SEQUENCE</scope>
</reference>